<dbReference type="PANTHER" id="PTHR43440">
    <property type="entry name" value="UREASE"/>
    <property type="match status" value="1"/>
</dbReference>
<accession>A0ABV0BUV2</accession>
<evidence type="ECO:0000256" key="9">
    <source>
        <dbReference type="RuleBase" id="RU004158"/>
    </source>
</evidence>
<sequence>MSLKVSRLNYAAIFGPTGGDKVRLGDTEIIIEVEKDYAYYGDEAKFGGGKTIRDGMCQSSVHTRDEGTLDLVITDAIIIDHWGIVKGDIGIKDGKIVGVGRAGNPDTMDNITPNMIIGASTEVHGGAGFIVTPGGIDTHIHYISPTQTETALYSGITTMIGGGTGPADGTNATTVTPGKWNIRKMMQAVEALPMNFGFFGKGNVGTEQPIVEQIEAGVLGVKIHEDWGATPATIDRALSVADQYDVQVAIHTDTLNEAGFLEDTMAAINGRVIHTFHTEGAGGGHAPDIIKSAMYPNVLPASTNPTRPFTKNTIDEHLDMLMVCHHLSKDIPEDVAFADSRIRPETIAAEDILQDRGVFSIMSSDSQAMGRVGEVITRTWQTADKMKKQTGALPEDEGTGNDNFRARRYVAKYTINPAIAHGISKYVGSIEQGKIADMVIWRPALFGAKPEMIIKGGMIIASKMGDANASIPTPQPIILRTMYGGYGKALTETCFNFVSKISIEKGIKEEYGLSKTLLPVENCRNISKKDMIHNDATPEIIVNPENYEVSVDGEVIKCEPIDKVALGQLYFLF</sequence>
<protein>
    <recommendedName>
        <fullName evidence="5 6">Urease subunit alpha</fullName>
        <ecNumber evidence="5 6">3.5.1.5</ecNumber>
    </recommendedName>
    <alternativeName>
        <fullName evidence="5">Urea amidohydrolase subunit alpha</fullName>
    </alternativeName>
</protein>
<keyword evidence="12" id="KW-1185">Reference proteome</keyword>
<gene>
    <name evidence="5 11" type="primary">ureC</name>
    <name evidence="11" type="ORF">ABE541_14025</name>
</gene>
<dbReference type="PANTHER" id="PTHR43440:SF1">
    <property type="entry name" value="UREASE"/>
    <property type="match status" value="1"/>
</dbReference>
<dbReference type="Gene3D" id="2.30.40.10">
    <property type="entry name" value="Urease, subunit C, domain 1"/>
    <property type="match status" value="1"/>
</dbReference>
<feature type="binding site" evidence="5">
    <location>
        <position position="141"/>
    </location>
    <ligand>
        <name>Ni(2+)</name>
        <dbReference type="ChEBI" id="CHEBI:49786"/>
        <label>1</label>
    </ligand>
</feature>
<comment type="catalytic activity">
    <reaction evidence="5 8">
        <text>urea + 2 H2O + H(+) = hydrogencarbonate + 2 NH4(+)</text>
        <dbReference type="Rhea" id="RHEA:20557"/>
        <dbReference type="ChEBI" id="CHEBI:15377"/>
        <dbReference type="ChEBI" id="CHEBI:15378"/>
        <dbReference type="ChEBI" id="CHEBI:16199"/>
        <dbReference type="ChEBI" id="CHEBI:17544"/>
        <dbReference type="ChEBI" id="CHEBI:28938"/>
        <dbReference type="EC" id="3.5.1.5"/>
    </reaction>
</comment>
<dbReference type="InterPro" id="IPR017951">
    <property type="entry name" value="Urease_asu_c"/>
</dbReference>
<feature type="binding site" evidence="5">
    <location>
        <position position="139"/>
    </location>
    <ligand>
        <name>Ni(2+)</name>
        <dbReference type="ChEBI" id="CHEBI:49786"/>
        <label>1</label>
    </ligand>
</feature>
<dbReference type="Proteomes" id="UP001409291">
    <property type="component" value="Unassembled WGS sequence"/>
</dbReference>
<evidence type="ECO:0000256" key="6">
    <source>
        <dbReference type="NCBIfam" id="TIGR01792"/>
    </source>
</evidence>
<dbReference type="InterPro" id="IPR032466">
    <property type="entry name" value="Metal_Hydrolase"/>
</dbReference>
<dbReference type="PROSITE" id="PS51368">
    <property type="entry name" value="UREASE_3"/>
    <property type="match status" value="1"/>
</dbReference>
<dbReference type="SUPFAM" id="SSF51338">
    <property type="entry name" value="Composite domain of metallo-dependent hydrolases"/>
    <property type="match status" value="2"/>
</dbReference>
<dbReference type="PRINTS" id="PR01752">
    <property type="entry name" value="UREASE"/>
</dbReference>
<feature type="binding site" evidence="5">
    <location>
        <position position="277"/>
    </location>
    <ligand>
        <name>Ni(2+)</name>
        <dbReference type="ChEBI" id="CHEBI:49786"/>
        <label>2</label>
    </ligand>
</feature>
<name>A0ABV0BUV2_9SPHI</name>
<evidence type="ECO:0000256" key="5">
    <source>
        <dbReference type="HAMAP-Rule" id="MF_01953"/>
    </source>
</evidence>
<comment type="caution">
    <text evidence="11">The sequence shown here is derived from an EMBL/GenBank/DDBJ whole genome shotgun (WGS) entry which is preliminary data.</text>
</comment>
<evidence type="ECO:0000256" key="7">
    <source>
        <dbReference type="PROSITE-ProRule" id="PRU00700"/>
    </source>
</evidence>
<feature type="active site" description="Proton donor" evidence="5 7">
    <location>
        <position position="325"/>
    </location>
</feature>
<evidence type="ECO:0000259" key="10">
    <source>
        <dbReference type="PROSITE" id="PS51368"/>
    </source>
</evidence>
<dbReference type="Pfam" id="PF01979">
    <property type="entry name" value="Amidohydro_1"/>
    <property type="match status" value="1"/>
</dbReference>
<evidence type="ECO:0000256" key="2">
    <source>
        <dbReference type="ARBA" id="ARBA00022596"/>
    </source>
</evidence>
<feature type="binding site" evidence="5">
    <location>
        <position position="365"/>
    </location>
    <ligand>
        <name>Ni(2+)</name>
        <dbReference type="ChEBI" id="CHEBI:49786"/>
        <label>1</label>
    </ligand>
</feature>
<dbReference type="Pfam" id="PF00449">
    <property type="entry name" value="Urease_alpha"/>
    <property type="match status" value="1"/>
</dbReference>
<dbReference type="GO" id="GO:0009039">
    <property type="term" value="F:urease activity"/>
    <property type="evidence" value="ECO:0007669"/>
    <property type="project" value="UniProtKB-EC"/>
</dbReference>
<comment type="PTM">
    <text evidence="5">Carboxylation allows a single lysine to coordinate two nickel ions.</text>
</comment>
<proteinExistence type="inferred from homology"/>
<feature type="binding site" evidence="5 7">
    <location>
        <position position="224"/>
    </location>
    <ligand>
        <name>substrate</name>
    </ligand>
</feature>
<comment type="cofactor">
    <cofactor evidence="5 8">
        <name>Ni cation</name>
        <dbReference type="ChEBI" id="CHEBI:25516"/>
    </cofactor>
    <text evidence="5 8">Binds 2 nickel ions per subunit.</text>
</comment>
<evidence type="ECO:0000256" key="4">
    <source>
        <dbReference type="ARBA" id="ARBA00022801"/>
    </source>
</evidence>
<dbReference type="NCBIfam" id="NF009686">
    <property type="entry name" value="PRK13207.1"/>
    <property type="match status" value="1"/>
</dbReference>
<keyword evidence="4 5" id="KW-0378">Hydrolase</keyword>
<feature type="binding site" description="via carbamate group" evidence="5">
    <location>
        <position position="222"/>
    </location>
    <ligand>
        <name>Ni(2+)</name>
        <dbReference type="ChEBI" id="CHEBI:49786"/>
        <label>2</label>
    </ligand>
</feature>
<evidence type="ECO:0000256" key="8">
    <source>
        <dbReference type="RuleBase" id="RU000510"/>
    </source>
</evidence>
<keyword evidence="5 7" id="KW-0963">Cytoplasm</keyword>
<feature type="binding site" description="via carbamate group" evidence="5">
    <location>
        <position position="222"/>
    </location>
    <ligand>
        <name>Ni(2+)</name>
        <dbReference type="ChEBI" id="CHEBI:49786"/>
        <label>1</label>
    </ligand>
</feature>
<evidence type="ECO:0000256" key="3">
    <source>
        <dbReference type="ARBA" id="ARBA00022723"/>
    </source>
</evidence>
<comment type="subunit">
    <text evidence="5">Heterotrimer of UreA (gamma), UreB (beta) and UreC (alpha) subunits. Three heterotrimers associate to form the active enzyme.</text>
</comment>
<dbReference type="EC" id="3.5.1.5" evidence="5 6"/>
<feature type="domain" description="Urease" evidence="10">
    <location>
        <begin position="134"/>
        <end position="573"/>
    </location>
</feature>
<dbReference type="InterPro" id="IPR017950">
    <property type="entry name" value="Urease_AS"/>
</dbReference>
<dbReference type="SUPFAM" id="SSF51556">
    <property type="entry name" value="Metallo-dependent hydrolases"/>
    <property type="match status" value="1"/>
</dbReference>
<dbReference type="NCBIfam" id="TIGR01792">
    <property type="entry name" value="urease_alph"/>
    <property type="match status" value="1"/>
</dbReference>
<keyword evidence="3 5" id="KW-0479">Metal-binding</keyword>
<dbReference type="HAMAP" id="MF_01953">
    <property type="entry name" value="Urease_alpha"/>
    <property type="match status" value="1"/>
</dbReference>
<keyword evidence="2 5" id="KW-0533">Nickel</keyword>
<evidence type="ECO:0000256" key="1">
    <source>
        <dbReference type="ARBA" id="ARBA00004897"/>
    </source>
</evidence>
<dbReference type="InterPro" id="IPR005848">
    <property type="entry name" value="Urease_asu"/>
</dbReference>
<comment type="pathway">
    <text evidence="1 5">Nitrogen metabolism; urea degradation; CO(2) and NH(3) from urea (urease route): step 1/1.</text>
</comment>
<dbReference type="Gene3D" id="3.20.20.140">
    <property type="entry name" value="Metal-dependent hydrolases"/>
    <property type="match status" value="1"/>
</dbReference>
<dbReference type="InterPro" id="IPR011612">
    <property type="entry name" value="Urease_alpha_N_dom"/>
</dbReference>
<comment type="subcellular location">
    <subcellularLocation>
        <location evidence="5 7">Cytoplasm</location>
    </subcellularLocation>
</comment>
<evidence type="ECO:0000313" key="11">
    <source>
        <dbReference type="EMBL" id="MEN5378377.1"/>
    </source>
</evidence>
<reference evidence="11 12" key="1">
    <citation type="submission" date="2024-04" db="EMBL/GenBank/DDBJ databases">
        <title>WGS of bacteria from Torrens River.</title>
        <authorList>
            <person name="Wyrsch E.R."/>
            <person name="Drigo B."/>
        </authorList>
    </citation>
    <scope>NUCLEOTIDE SEQUENCE [LARGE SCALE GENOMIC DNA]</scope>
    <source>
        <strain evidence="11 12">TWI391</strain>
    </source>
</reference>
<feature type="modified residue" description="N6-carboxylysine" evidence="5">
    <location>
        <position position="222"/>
    </location>
</feature>
<evidence type="ECO:0000313" key="12">
    <source>
        <dbReference type="Proteomes" id="UP001409291"/>
    </source>
</evidence>
<organism evidence="11 12">
    <name type="scientific">Sphingobacterium kitahiroshimense</name>
    <dbReference type="NCBI Taxonomy" id="470446"/>
    <lineage>
        <taxon>Bacteria</taxon>
        <taxon>Pseudomonadati</taxon>
        <taxon>Bacteroidota</taxon>
        <taxon>Sphingobacteriia</taxon>
        <taxon>Sphingobacteriales</taxon>
        <taxon>Sphingobacteriaceae</taxon>
        <taxon>Sphingobacterium</taxon>
    </lineage>
</organism>
<dbReference type="InterPro" id="IPR006680">
    <property type="entry name" value="Amidohydro-rel"/>
</dbReference>
<feature type="binding site" evidence="5">
    <location>
        <position position="251"/>
    </location>
    <ligand>
        <name>Ni(2+)</name>
        <dbReference type="ChEBI" id="CHEBI:49786"/>
        <label>2</label>
    </ligand>
</feature>
<dbReference type="InterPro" id="IPR050112">
    <property type="entry name" value="Urease_alpha_subunit"/>
</dbReference>
<comment type="similarity">
    <text evidence="5 9">Belongs to the metallo-dependent hydrolases superfamily. Urease alpha subunit family.</text>
</comment>
<dbReference type="RefSeq" id="WP_021192448.1">
    <property type="nucleotide sequence ID" value="NZ_JAOQNK010000001.1"/>
</dbReference>
<dbReference type="EMBL" id="JBDJNQ010000006">
    <property type="protein sequence ID" value="MEN5378377.1"/>
    <property type="molecule type" value="Genomic_DNA"/>
</dbReference>
<dbReference type="InterPro" id="IPR011059">
    <property type="entry name" value="Metal-dep_hydrolase_composite"/>
</dbReference>
<dbReference type="CDD" id="cd00375">
    <property type="entry name" value="Urease_alpha"/>
    <property type="match status" value="1"/>
</dbReference>
<dbReference type="PROSITE" id="PS00145">
    <property type="entry name" value="UREASE_2"/>
    <property type="match status" value="1"/>
</dbReference>